<dbReference type="PANTHER" id="PTHR10949">
    <property type="entry name" value="LIPOYL SYNTHASE"/>
    <property type="match status" value="1"/>
</dbReference>
<dbReference type="InterPro" id="IPR003698">
    <property type="entry name" value="Lipoyl_synth"/>
</dbReference>
<evidence type="ECO:0000256" key="6">
    <source>
        <dbReference type="ARBA" id="ARBA00023014"/>
    </source>
</evidence>
<feature type="compositionally biased region" description="Polar residues" evidence="9">
    <location>
        <begin position="301"/>
        <end position="310"/>
    </location>
</feature>
<feature type="binding site" evidence="8">
    <location>
        <position position="68"/>
    </location>
    <ligand>
        <name>[4Fe-4S] cluster</name>
        <dbReference type="ChEBI" id="CHEBI:49883"/>
        <label>2</label>
        <note>4Fe-4S-S-AdoMet</note>
    </ligand>
</feature>
<dbReference type="Pfam" id="PF04055">
    <property type="entry name" value="Radical_SAM"/>
    <property type="match status" value="1"/>
</dbReference>
<keyword evidence="3 8" id="KW-0949">S-adenosyl-L-methionine</keyword>
<dbReference type="EC" id="2.8.1.8" evidence="8"/>
<dbReference type="HAMAP" id="MF_00206">
    <property type="entry name" value="Lipoyl_synth"/>
    <property type="match status" value="1"/>
</dbReference>
<dbReference type="GO" id="GO:0005737">
    <property type="term" value="C:cytoplasm"/>
    <property type="evidence" value="ECO:0007669"/>
    <property type="project" value="UniProtKB-SubCell"/>
</dbReference>
<feature type="binding site" evidence="8">
    <location>
        <position position="271"/>
    </location>
    <ligand>
        <name>[4Fe-4S] cluster</name>
        <dbReference type="ChEBI" id="CHEBI:49883"/>
        <label>1</label>
    </ligand>
</feature>
<comment type="catalytic activity">
    <reaction evidence="7 8">
        <text>[[Fe-S] cluster scaffold protein carrying a second [4Fe-4S](2+) cluster] + N(6)-octanoyl-L-lysyl-[protein] + 2 oxidized [2Fe-2S]-[ferredoxin] + 2 S-adenosyl-L-methionine + 4 H(+) = [[Fe-S] cluster scaffold protein] + N(6)-[(R)-dihydrolipoyl]-L-lysyl-[protein] + 4 Fe(3+) + 2 hydrogen sulfide + 2 5'-deoxyadenosine + 2 L-methionine + 2 reduced [2Fe-2S]-[ferredoxin]</text>
        <dbReference type="Rhea" id="RHEA:16585"/>
        <dbReference type="Rhea" id="RHEA-COMP:9928"/>
        <dbReference type="Rhea" id="RHEA-COMP:10000"/>
        <dbReference type="Rhea" id="RHEA-COMP:10001"/>
        <dbReference type="Rhea" id="RHEA-COMP:10475"/>
        <dbReference type="Rhea" id="RHEA-COMP:14568"/>
        <dbReference type="Rhea" id="RHEA-COMP:14569"/>
        <dbReference type="ChEBI" id="CHEBI:15378"/>
        <dbReference type="ChEBI" id="CHEBI:17319"/>
        <dbReference type="ChEBI" id="CHEBI:29034"/>
        <dbReference type="ChEBI" id="CHEBI:29919"/>
        <dbReference type="ChEBI" id="CHEBI:33722"/>
        <dbReference type="ChEBI" id="CHEBI:33737"/>
        <dbReference type="ChEBI" id="CHEBI:33738"/>
        <dbReference type="ChEBI" id="CHEBI:57844"/>
        <dbReference type="ChEBI" id="CHEBI:59789"/>
        <dbReference type="ChEBI" id="CHEBI:78809"/>
        <dbReference type="ChEBI" id="CHEBI:83100"/>
        <dbReference type="EC" id="2.8.1.8"/>
    </reaction>
</comment>
<keyword evidence="6 8" id="KW-0411">Iron-sulfur</keyword>
<dbReference type="CDD" id="cd01335">
    <property type="entry name" value="Radical_SAM"/>
    <property type="match status" value="1"/>
</dbReference>
<reference evidence="11" key="1">
    <citation type="submission" date="2017-02" db="EMBL/GenBank/DDBJ databases">
        <authorList>
            <person name="Regsiter A."/>
            <person name="William W."/>
        </authorList>
    </citation>
    <scope>NUCLEOTIDE SEQUENCE</scope>
    <source>
        <strain evidence="11">Bib</strain>
    </source>
</reference>
<comment type="function">
    <text evidence="8">Catalyzes the radical-mediated insertion of two sulfur atoms into the C-6 and C-8 positions of the octanoyl moiety bound to the lipoyl domains of lipoate-dependent enzymes, thereby converting the octanoylated domains into lipoylated derivatives.</text>
</comment>
<evidence type="ECO:0000256" key="1">
    <source>
        <dbReference type="ARBA" id="ARBA00022485"/>
    </source>
</evidence>
<dbReference type="GO" id="GO:0009249">
    <property type="term" value="P:protein lipoylation"/>
    <property type="evidence" value="ECO:0007669"/>
    <property type="project" value="UniProtKB-UniRule"/>
</dbReference>
<keyword evidence="4 8" id="KW-0479">Metal-binding</keyword>
<dbReference type="InterPro" id="IPR058240">
    <property type="entry name" value="rSAM_sf"/>
</dbReference>
<keyword evidence="8" id="KW-0963">Cytoplasm</keyword>
<dbReference type="EMBL" id="FWDM01000007">
    <property type="protein sequence ID" value="SLM10508.1"/>
    <property type="molecule type" value="Genomic_DNA"/>
</dbReference>
<gene>
    <name evidence="8 11" type="primary">lipA</name>
    <name evidence="11" type="ORF">SPIROBIBN47_150021</name>
</gene>
<dbReference type="GO" id="GO:0046872">
    <property type="term" value="F:metal ion binding"/>
    <property type="evidence" value="ECO:0007669"/>
    <property type="project" value="UniProtKB-KW"/>
</dbReference>
<comment type="similarity">
    <text evidence="8">Belongs to the radical SAM superfamily. Lipoyl synthase family.</text>
</comment>
<organism evidence="11">
    <name type="scientific">uncultured spirochete</name>
    <dbReference type="NCBI Taxonomy" id="156406"/>
    <lineage>
        <taxon>Bacteria</taxon>
        <taxon>Pseudomonadati</taxon>
        <taxon>Spirochaetota</taxon>
        <taxon>Spirochaetia</taxon>
        <taxon>Spirochaetales</taxon>
        <taxon>environmental samples</taxon>
    </lineage>
</organism>
<feature type="domain" description="Radical SAM core" evidence="10">
    <location>
        <begin position="47"/>
        <end position="260"/>
    </location>
</feature>
<evidence type="ECO:0000256" key="3">
    <source>
        <dbReference type="ARBA" id="ARBA00022691"/>
    </source>
</evidence>
<protein>
    <recommendedName>
        <fullName evidence="8">Lipoyl synthase</fullName>
        <ecNumber evidence="8">2.8.1.8</ecNumber>
    </recommendedName>
    <alternativeName>
        <fullName evidence="8">Lip-syn</fullName>
        <shortName evidence="8">LS</shortName>
    </alternativeName>
    <alternativeName>
        <fullName evidence="8">Lipoate synthase</fullName>
    </alternativeName>
    <alternativeName>
        <fullName evidence="8">Lipoic acid synthase</fullName>
    </alternativeName>
    <alternativeName>
        <fullName evidence="8">Sulfur insertion protein LipA</fullName>
    </alternativeName>
</protein>
<evidence type="ECO:0000256" key="8">
    <source>
        <dbReference type="HAMAP-Rule" id="MF_00206"/>
    </source>
</evidence>
<evidence type="ECO:0000256" key="5">
    <source>
        <dbReference type="ARBA" id="ARBA00023004"/>
    </source>
</evidence>
<dbReference type="Pfam" id="PF16881">
    <property type="entry name" value="LIAS_N"/>
    <property type="match status" value="1"/>
</dbReference>
<dbReference type="PANTHER" id="PTHR10949:SF0">
    <property type="entry name" value="LIPOYL SYNTHASE, MITOCHONDRIAL"/>
    <property type="match status" value="1"/>
</dbReference>
<dbReference type="Gene3D" id="3.20.20.70">
    <property type="entry name" value="Aldolase class I"/>
    <property type="match status" value="1"/>
</dbReference>
<feature type="binding site" evidence="8">
    <location>
        <position position="46"/>
    </location>
    <ligand>
        <name>[4Fe-4S] cluster</name>
        <dbReference type="ChEBI" id="CHEBI:49883"/>
        <label>1</label>
    </ligand>
</feature>
<evidence type="ECO:0000256" key="9">
    <source>
        <dbReference type="SAM" id="MobiDB-lite"/>
    </source>
</evidence>
<comment type="cofactor">
    <cofactor evidence="8">
        <name>[4Fe-4S] cluster</name>
        <dbReference type="ChEBI" id="CHEBI:49883"/>
    </cofactor>
    <text evidence="8">Binds 2 [4Fe-4S] clusters per subunit. One cluster is coordinated with 3 cysteines and an exchangeable S-adenosyl-L-methionine.</text>
</comment>
<feature type="binding site" evidence="8">
    <location>
        <position position="65"/>
    </location>
    <ligand>
        <name>[4Fe-4S] cluster</name>
        <dbReference type="ChEBI" id="CHEBI:49883"/>
        <label>2</label>
        <note>4Fe-4S-S-AdoMet</note>
    </ligand>
</feature>
<comment type="pathway">
    <text evidence="8">Protein modification; protein lipoylation via endogenous pathway; protein N(6)-(lipoyl)lysine from octanoyl-[acyl-carrier-protein]: step 2/2.</text>
</comment>
<dbReference type="SFLD" id="SFLDS00029">
    <property type="entry name" value="Radical_SAM"/>
    <property type="match status" value="1"/>
</dbReference>
<proteinExistence type="inferred from homology"/>
<feature type="binding site" evidence="8">
    <location>
        <position position="40"/>
    </location>
    <ligand>
        <name>[4Fe-4S] cluster</name>
        <dbReference type="ChEBI" id="CHEBI:49883"/>
        <label>1</label>
    </ligand>
</feature>
<dbReference type="NCBIfam" id="NF004019">
    <property type="entry name" value="PRK05481.1"/>
    <property type="match status" value="1"/>
</dbReference>
<comment type="subcellular location">
    <subcellularLocation>
        <location evidence="8">Cytoplasm</location>
    </subcellularLocation>
</comment>
<dbReference type="SUPFAM" id="SSF102114">
    <property type="entry name" value="Radical SAM enzymes"/>
    <property type="match status" value="1"/>
</dbReference>
<dbReference type="PROSITE" id="PS51918">
    <property type="entry name" value="RADICAL_SAM"/>
    <property type="match status" value="1"/>
</dbReference>
<feature type="binding site" evidence="8">
    <location>
        <position position="61"/>
    </location>
    <ligand>
        <name>[4Fe-4S] cluster</name>
        <dbReference type="ChEBI" id="CHEBI:49883"/>
        <label>2</label>
        <note>4Fe-4S-S-AdoMet</note>
    </ligand>
</feature>
<dbReference type="InterPro" id="IPR031691">
    <property type="entry name" value="LIAS_N"/>
</dbReference>
<keyword evidence="5 8" id="KW-0408">Iron</keyword>
<feature type="binding site" evidence="8">
    <location>
        <position position="35"/>
    </location>
    <ligand>
        <name>[4Fe-4S] cluster</name>
        <dbReference type="ChEBI" id="CHEBI:49883"/>
        <label>1</label>
    </ligand>
</feature>
<dbReference type="UniPathway" id="UPA00538">
    <property type="reaction ID" value="UER00593"/>
</dbReference>
<dbReference type="SMART" id="SM00729">
    <property type="entry name" value="Elp3"/>
    <property type="match status" value="1"/>
</dbReference>
<feature type="region of interest" description="Disordered" evidence="9">
    <location>
        <begin position="279"/>
        <end position="310"/>
    </location>
</feature>
<dbReference type="NCBIfam" id="NF009544">
    <property type="entry name" value="PRK12928.1"/>
    <property type="match status" value="1"/>
</dbReference>
<evidence type="ECO:0000256" key="7">
    <source>
        <dbReference type="ARBA" id="ARBA00047326"/>
    </source>
</evidence>
<dbReference type="NCBIfam" id="TIGR00510">
    <property type="entry name" value="lipA"/>
    <property type="match status" value="1"/>
</dbReference>
<dbReference type="SFLD" id="SFLDG01058">
    <property type="entry name" value="lipoyl_synthase_like"/>
    <property type="match status" value="1"/>
</dbReference>
<dbReference type="AlphaFoldDB" id="A0A3P3XG90"/>
<dbReference type="PIRSF" id="PIRSF005963">
    <property type="entry name" value="Lipoyl_synth"/>
    <property type="match status" value="1"/>
</dbReference>
<keyword evidence="1 8" id="KW-0004">4Fe-4S</keyword>
<dbReference type="SFLD" id="SFLDF00271">
    <property type="entry name" value="lipoyl_synthase"/>
    <property type="match status" value="1"/>
</dbReference>
<sequence>MTIPKPSWLKVQLPHGREWRHVEEVLASKGLHTVCDEARCPNKGECWGAGTATFMIMGDTCTRGCRFCAVKTAHQGQPLDPAEPLHLAEAVKALGLKYAVITSVDRDDLPDRGAAHFAACIRAIRELSPGTLVEVLIPDYVGTELSTVLDAKPDVLAHNVETVRRLQSVRDRRASFDKSLQTLREAYAAGIPTKSSLLLGLGETEDEVLDALRELRSTGVSIVVMGQYLRPTPQEIPVTEYITPTRFAEYAEKARALGFASVISAPFARTSYHAREAWGAVDKSARKTGSGPRRGHEAETEGNTQGGSKS</sequence>
<accession>A0A3P3XG90</accession>
<dbReference type="InterPro" id="IPR007197">
    <property type="entry name" value="rSAM"/>
</dbReference>
<evidence type="ECO:0000259" key="10">
    <source>
        <dbReference type="PROSITE" id="PS51918"/>
    </source>
</evidence>
<dbReference type="InterPro" id="IPR006638">
    <property type="entry name" value="Elp3/MiaA/NifB-like_rSAM"/>
</dbReference>
<evidence type="ECO:0000256" key="2">
    <source>
        <dbReference type="ARBA" id="ARBA00022679"/>
    </source>
</evidence>
<dbReference type="GO" id="GO:0016992">
    <property type="term" value="F:lipoate synthase activity"/>
    <property type="evidence" value="ECO:0007669"/>
    <property type="project" value="UniProtKB-UniRule"/>
</dbReference>
<evidence type="ECO:0000313" key="11">
    <source>
        <dbReference type="EMBL" id="SLM10508.1"/>
    </source>
</evidence>
<dbReference type="InterPro" id="IPR013785">
    <property type="entry name" value="Aldolase_TIM"/>
</dbReference>
<dbReference type="GO" id="GO:0051539">
    <property type="term" value="F:4 iron, 4 sulfur cluster binding"/>
    <property type="evidence" value="ECO:0007669"/>
    <property type="project" value="UniProtKB-UniRule"/>
</dbReference>
<evidence type="ECO:0000256" key="4">
    <source>
        <dbReference type="ARBA" id="ARBA00022723"/>
    </source>
</evidence>
<keyword evidence="2 8" id="KW-0808">Transferase</keyword>
<name>A0A3P3XG90_9SPIR</name>